<protein>
    <recommendedName>
        <fullName evidence="7">Glycosyltransferase family 28 N-terminal domain-containing protein</fullName>
    </recommendedName>
</protein>
<dbReference type="SUPFAM" id="SSF53756">
    <property type="entry name" value="UDP-Glycosyltransferase/glycogen phosphorylase"/>
    <property type="match status" value="1"/>
</dbReference>
<dbReference type="EMBL" id="CP126212">
    <property type="protein sequence ID" value="WIA14337.1"/>
    <property type="molecule type" value="Genomic_DNA"/>
</dbReference>
<feature type="domain" description="Glycosyltransferase family 28 N-terminal" evidence="3">
    <location>
        <begin position="67"/>
        <end position="201"/>
    </location>
</feature>
<dbReference type="InterPro" id="IPR002213">
    <property type="entry name" value="UDP_glucos_trans"/>
</dbReference>
<sequence length="532" mass="55980">MVGQQADKAELAEVHDVLAPRTPPLSPKLPAAAAVLKAEPVAGVAAASPTAAAELQGYWQVFQGKRVLIISGGTRGDVQPATALGVALAGLGARVCVAADAMFGGFVQQQGLAYRQLAGDARGMMALTVKWGGMLPTEVSGMSWLRSQIAAVMDSVAAAAEGWQPDIILANQLAYGQVHVAEKLQVPLHILLTIPWMPTTAIAHPWARAWGANITEYINAAAEALLRPGFALLALFAPKKSARVKAAVLRRVAAWGNWISTPLLDHTAWWGIADLMTSFRRQLGLPLLSANNSGGALYRVPTTCLFSTALVPRPPDWGSNVTLAGFLSLSDAAARFGAAAAASAAAGNGGGSSSTRVLCIKEAPHEWLFPRCSALVHHGGVGTTAAGLRCGKPTVVVPAFGDLFFFADMCHKLGVGPAPMPLPELTADRLLATLQQLVAEHGRYSAAAAGVANQLRCEDGLAAAVASVAHCSEDWASDSQEYYSDVDSDDEDEERAGVPVPLRCERQYQEMCRARAVARSRLHQAQATVQQQ</sequence>
<dbReference type="Pfam" id="PF03033">
    <property type="entry name" value="Glyco_transf_28"/>
    <property type="match status" value="1"/>
</dbReference>
<dbReference type="InterPro" id="IPR004276">
    <property type="entry name" value="GlycoTrans_28_N"/>
</dbReference>
<dbReference type="Proteomes" id="UP001244341">
    <property type="component" value="Chromosome 5b"/>
</dbReference>
<reference evidence="5 6" key="1">
    <citation type="submission" date="2023-05" db="EMBL/GenBank/DDBJ databases">
        <title>A 100% complete, gapless, phased diploid assembly of the Scenedesmus obliquus UTEX 3031 genome.</title>
        <authorList>
            <person name="Biondi T.C."/>
            <person name="Hanschen E.R."/>
            <person name="Kwon T."/>
            <person name="Eng W."/>
            <person name="Kruse C.P.S."/>
            <person name="Koehler S.I."/>
            <person name="Kunde Y."/>
            <person name="Gleasner C.D."/>
            <person name="You Mak K.T."/>
            <person name="Polle J."/>
            <person name="Hovde B.T."/>
            <person name="Starkenburg S.R."/>
        </authorList>
    </citation>
    <scope>NUCLEOTIDE SEQUENCE [LARGE SCALE GENOMIC DNA]</scope>
    <source>
        <strain evidence="5 6">DOE0152z</strain>
    </source>
</reference>
<dbReference type="Gene3D" id="3.40.50.2000">
    <property type="entry name" value="Glycogen Phosphorylase B"/>
    <property type="match status" value="2"/>
</dbReference>
<feature type="region of interest" description="Disordered" evidence="2">
    <location>
        <begin position="481"/>
        <end position="500"/>
    </location>
</feature>
<evidence type="ECO:0000256" key="2">
    <source>
        <dbReference type="SAM" id="MobiDB-lite"/>
    </source>
</evidence>
<evidence type="ECO:0000259" key="3">
    <source>
        <dbReference type="Pfam" id="PF03033"/>
    </source>
</evidence>
<evidence type="ECO:0000259" key="4">
    <source>
        <dbReference type="Pfam" id="PF06722"/>
    </source>
</evidence>
<dbReference type="Pfam" id="PF06722">
    <property type="entry name" value="EryCIII-like_C"/>
    <property type="match status" value="1"/>
</dbReference>
<gene>
    <name evidence="5" type="ORF">OEZ85_002866</name>
</gene>
<dbReference type="PANTHER" id="PTHR48050">
    <property type="entry name" value="STEROL 3-BETA-GLUCOSYLTRANSFERASE"/>
    <property type="match status" value="1"/>
</dbReference>
<accession>A0ABY8TZA2</accession>
<proteinExistence type="predicted"/>
<evidence type="ECO:0000313" key="6">
    <source>
        <dbReference type="Proteomes" id="UP001244341"/>
    </source>
</evidence>
<dbReference type="PANTHER" id="PTHR48050:SF13">
    <property type="entry name" value="STEROL 3-BETA-GLUCOSYLTRANSFERASE UGT80A2"/>
    <property type="match status" value="1"/>
</dbReference>
<feature type="compositionally biased region" description="Acidic residues" evidence="2">
    <location>
        <begin position="484"/>
        <end position="494"/>
    </location>
</feature>
<dbReference type="InterPro" id="IPR050426">
    <property type="entry name" value="Glycosyltransferase_28"/>
</dbReference>
<evidence type="ECO:0008006" key="7">
    <source>
        <dbReference type="Google" id="ProtNLM"/>
    </source>
</evidence>
<evidence type="ECO:0000256" key="1">
    <source>
        <dbReference type="ARBA" id="ARBA00022679"/>
    </source>
</evidence>
<evidence type="ECO:0000313" key="5">
    <source>
        <dbReference type="EMBL" id="WIA14337.1"/>
    </source>
</evidence>
<feature type="domain" description="Erythromycin biosynthesis protein CIII-like C-terminal" evidence="4">
    <location>
        <begin position="361"/>
        <end position="455"/>
    </location>
</feature>
<keyword evidence="6" id="KW-1185">Reference proteome</keyword>
<organism evidence="5 6">
    <name type="scientific">Tetradesmus obliquus</name>
    <name type="common">Green alga</name>
    <name type="synonym">Acutodesmus obliquus</name>
    <dbReference type="NCBI Taxonomy" id="3088"/>
    <lineage>
        <taxon>Eukaryota</taxon>
        <taxon>Viridiplantae</taxon>
        <taxon>Chlorophyta</taxon>
        <taxon>core chlorophytes</taxon>
        <taxon>Chlorophyceae</taxon>
        <taxon>CS clade</taxon>
        <taxon>Sphaeropleales</taxon>
        <taxon>Scenedesmaceae</taxon>
        <taxon>Tetradesmus</taxon>
    </lineage>
</organism>
<name>A0ABY8TZA2_TETOB</name>
<keyword evidence="1" id="KW-0808">Transferase</keyword>
<dbReference type="InterPro" id="IPR010610">
    <property type="entry name" value="EryCIII-like_C"/>
</dbReference>
<dbReference type="CDD" id="cd03784">
    <property type="entry name" value="GT1_Gtf-like"/>
    <property type="match status" value="1"/>
</dbReference>